<dbReference type="PIRSF" id="PIRSF020634">
    <property type="entry name" value="TerY_vWA"/>
    <property type="match status" value="1"/>
</dbReference>
<accession>A0AA92TJ42</accession>
<protein>
    <submittedName>
        <fullName evidence="2">VWA domain-containing protein</fullName>
    </submittedName>
</protein>
<feature type="domain" description="VWFA" evidence="1">
    <location>
        <begin position="14"/>
        <end position="198"/>
    </location>
</feature>
<dbReference type="InterPro" id="IPR011392">
    <property type="entry name" value="Tellurite-R_TerY"/>
</dbReference>
<dbReference type="PROSITE" id="PS50234">
    <property type="entry name" value="VWFA"/>
    <property type="match status" value="1"/>
</dbReference>
<dbReference type="AlphaFoldDB" id="A0AA92TJ42"/>
<evidence type="ECO:0000259" key="1">
    <source>
        <dbReference type="PROSITE" id="PS50234"/>
    </source>
</evidence>
<dbReference type="Gene3D" id="3.40.50.410">
    <property type="entry name" value="von Willebrand factor, type A domain"/>
    <property type="match status" value="1"/>
</dbReference>
<dbReference type="Pfam" id="PF00092">
    <property type="entry name" value="VWA"/>
    <property type="match status" value="1"/>
</dbReference>
<dbReference type="Proteomes" id="UP000286113">
    <property type="component" value="Unassembled WGS sequence"/>
</dbReference>
<name>A0AA92TJ42_9BACT</name>
<gene>
    <name evidence="2" type="ORF">DWX90_15395</name>
</gene>
<dbReference type="EMBL" id="QRVN01000053">
    <property type="protein sequence ID" value="RGS44775.1"/>
    <property type="molecule type" value="Genomic_DNA"/>
</dbReference>
<dbReference type="InterPro" id="IPR036465">
    <property type="entry name" value="vWFA_dom_sf"/>
</dbReference>
<comment type="caution">
    <text evidence="2">The sequence shown here is derived from an EMBL/GenBank/DDBJ whole genome shotgun (WGS) entry which is preliminary data.</text>
</comment>
<evidence type="ECO:0000313" key="2">
    <source>
        <dbReference type="EMBL" id="RGS44775.1"/>
    </source>
</evidence>
<evidence type="ECO:0000313" key="3">
    <source>
        <dbReference type="Proteomes" id="UP000286113"/>
    </source>
</evidence>
<dbReference type="InterPro" id="IPR002035">
    <property type="entry name" value="VWF_A"/>
</dbReference>
<organism evidence="2 3">
    <name type="scientific">Segatella copri</name>
    <dbReference type="NCBI Taxonomy" id="165179"/>
    <lineage>
        <taxon>Bacteria</taxon>
        <taxon>Pseudomonadati</taxon>
        <taxon>Bacteroidota</taxon>
        <taxon>Bacteroidia</taxon>
        <taxon>Bacteroidales</taxon>
        <taxon>Prevotellaceae</taxon>
        <taxon>Segatella</taxon>
    </lineage>
</organism>
<sequence length="219" mass="24823">MDNKHDENFEQKCLCVLVLDTSYSMDDGSIDELNAGLKRFQDELLKDKTTRDRLEVAIVTFDSDVKTIQQPALLTDFSMPTLECNGSTCMIDGISEAIDIVENRKQYYKSHGIPYYRPWIVMMTDGYPDSDQDVDGMSSRIKDAHQHKEFVFMGVGVGDSISEDVLKQLAQSDFPPMKMQAVKFCEFFTWLSNSMSGVSNSTGTDVTIPNPTEWLHEMI</sequence>
<dbReference type="SUPFAM" id="SSF53300">
    <property type="entry name" value="vWA-like"/>
    <property type="match status" value="1"/>
</dbReference>
<dbReference type="SMART" id="SM00327">
    <property type="entry name" value="VWA"/>
    <property type="match status" value="1"/>
</dbReference>
<proteinExistence type="predicted"/>
<reference evidence="2 3" key="1">
    <citation type="submission" date="2018-08" db="EMBL/GenBank/DDBJ databases">
        <title>A genome reference for cultivated species of the human gut microbiota.</title>
        <authorList>
            <person name="Zou Y."/>
            <person name="Xue W."/>
            <person name="Luo G."/>
        </authorList>
    </citation>
    <scope>NUCLEOTIDE SEQUENCE [LARGE SCALE GENOMIC DNA]</scope>
    <source>
        <strain evidence="2 3">AF22-1</strain>
    </source>
</reference>